<comment type="caution">
    <text evidence="3">The sequence shown here is derived from an EMBL/GenBank/DDBJ whole genome shotgun (WGS) entry which is preliminary data.</text>
</comment>
<dbReference type="EMBL" id="JACJIA010000005">
    <property type="protein sequence ID" value="MBA8952630.1"/>
    <property type="molecule type" value="Genomic_DNA"/>
</dbReference>
<gene>
    <name evidence="3" type="ORF">HNR61_004276</name>
</gene>
<evidence type="ECO:0000313" key="4">
    <source>
        <dbReference type="Proteomes" id="UP000572680"/>
    </source>
</evidence>
<keyword evidence="1" id="KW-1133">Transmembrane helix</keyword>
<evidence type="ECO:0000313" key="3">
    <source>
        <dbReference type="EMBL" id="MBA8952630.1"/>
    </source>
</evidence>
<feature type="signal peptide" evidence="2">
    <location>
        <begin position="1"/>
        <end position="21"/>
    </location>
</feature>
<keyword evidence="1" id="KW-0812">Transmembrane</keyword>
<sequence length="230" mass="23870">MAVLTLLGGLALVVSAVALVAAGAPDGARDLRAYQAAQRCPAAPVAPAECRWTQVFTVSHIALTKSKSKSNRAVLTSADGARWETFYASRGPVLNGLDEGDRVTGTLWRGRLTEIAAAGASQETRAAPVDTRAGVLIGALIIVPPGLLMMATGIWRLRRRTSPPTPGMVATLGLAFGLLVGGLFCPVLVGDNGDEFWPVAAAWLAVAAVLAIVARLHVSQERASARVSSP</sequence>
<name>A0A7W3QMJ6_ACTNM</name>
<evidence type="ECO:0000256" key="1">
    <source>
        <dbReference type="SAM" id="Phobius"/>
    </source>
</evidence>
<dbReference type="AlphaFoldDB" id="A0A7W3QMJ6"/>
<proteinExistence type="predicted"/>
<feature type="transmembrane region" description="Helical" evidence="1">
    <location>
        <begin position="167"/>
        <end position="190"/>
    </location>
</feature>
<dbReference type="Proteomes" id="UP000572680">
    <property type="component" value="Unassembled WGS sequence"/>
</dbReference>
<protein>
    <submittedName>
        <fullName evidence="3">Putative membrane protein</fullName>
    </submittedName>
</protein>
<reference evidence="3 4" key="1">
    <citation type="submission" date="2020-08" db="EMBL/GenBank/DDBJ databases">
        <title>Genomic Encyclopedia of Type Strains, Phase IV (KMG-IV): sequencing the most valuable type-strain genomes for metagenomic binning, comparative biology and taxonomic classification.</title>
        <authorList>
            <person name="Goeker M."/>
        </authorList>
    </citation>
    <scope>NUCLEOTIDE SEQUENCE [LARGE SCALE GENOMIC DNA]</scope>
    <source>
        <strain evidence="3 4">DSM 44197</strain>
    </source>
</reference>
<feature type="transmembrane region" description="Helical" evidence="1">
    <location>
        <begin position="133"/>
        <end position="155"/>
    </location>
</feature>
<keyword evidence="2" id="KW-0732">Signal</keyword>
<evidence type="ECO:0000256" key="2">
    <source>
        <dbReference type="SAM" id="SignalP"/>
    </source>
</evidence>
<keyword evidence="4" id="KW-1185">Reference proteome</keyword>
<organism evidence="3 4">
    <name type="scientific">Actinomadura namibiensis</name>
    <dbReference type="NCBI Taxonomy" id="182080"/>
    <lineage>
        <taxon>Bacteria</taxon>
        <taxon>Bacillati</taxon>
        <taxon>Actinomycetota</taxon>
        <taxon>Actinomycetes</taxon>
        <taxon>Streptosporangiales</taxon>
        <taxon>Thermomonosporaceae</taxon>
        <taxon>Actinomadura</taxon>
    </lineage>
</organism>
<feature type="transmembrane region" description="Helical" evidence="1">
    <location>
        <begin position="196"/>
        <end position="216"/>
    </location>
</feature>
<feature type="chain" id="PRO_5039170048" evidence="2">
    <location>
        <begin position="22"/>
        <end position="230"/>
    </location>
</feature>
<dbReference type="RefSeq" id="WP_182844899.1">
    <property type="nucleotide sequence ID" value="NZ_BAAALP010000005.1"/>
</dbReference>
<accession>A0A7W3QMJ6</accession>
<keyword evidence="1" id="KW-0472">Membrane</keyword>